<proteinExistence type="predicted"/>
<dbReference type="EMBL" id="MHJH01000033">
    <property type="protein sequence ID" value="OGY63771.1"/>
    <property type="molecule type" value="Genomic_DNA"/>
</dbReference>
<name>A0A1G1ZGX4_9BACT</name>
<dbReference type="STRING" id="1798405.A3E64_01860"/>
<comment type="caution">
    <text evidence="1">The sequence shown here is derived from an EMBL/GenBank/DDBJ whole genome shotgun (WGS) entry which is preliminary data.</text>
</comment>
<reference evidence="1 2" key="1">
    <citation type="journal article" date="2016" name="Nat. Commun.">
        <title>Thousands of microbial genomes shed light on interconnected biogeochemical processes in an aquifer system.</title>
        <authorList>
            <person name="Anantharaman K."/>
            <person name="Brown C.T."/>
            <person name="Hug L.A."/>
            <person name="Sharon I."/>
            <person name="Castelle C.J."/>
            <person name="Probst A.J."/>
            <person name="Thomas B.C."/>
            <person name="Singh A."/>
            <person name="Wilkins M.J."/>
            <person name="Karaoz U."/>
            <person name="Brodie E.L."/>
            <person name="Williams K.H."/>
            <person name="Hubbard S.S."/>
            <person name="Banfield J.F."/>
        </authorList>
    </citation>
    <scope>NUCLEOTIDE SEQUENCE [LARGE SCALE GENOMIC DNA]</scope>
</reference>
<dbReference type="Proteomes" id="UP000177174">
    <property type="component" value="Unassembled WGS sequence"/>
</dbReference>
<gene>
    <name evidence="1" type="ORF">A3E64_01860</name>
</gene>
<organism evidence="1 2">
    <name type="scientific">Candidatus Harrisonbacteria bacterium RIFCSPHIGHO2_12_FULL_48_16</name>
    <dbReference type="NCBI Taxonomy" id="1798405"/>
    <lineage>
        <taxon>Bacteria</taxon>
        <taxon>Candidatus Harrisoniibacteriota</taxon>
    </lineage>
</organism>
<evidence type="ECO:0000313" key="2">
    <source>
        <dbReference type="Proteomes" id="UP000177174"/>
    </source>
</evidence>
<protein>
    <submittedName>
        <fullName evidence="1">Uncharacterized protein</fullName>
    </submittedName>
</protein>
<evidence type="ECO:0000313" key="1">
    <source>
        <dbReference type="EMBL" id="OGY63771.1"/>
    </source>
</evidence>
<sequence>MKPLFDSSENYIEELKKRAKKTRAYTSYQLTGLEIANILGDWSHKALYIRLAKKHGEGKLLELAKSVAEKKNVVNKGAYFMKVLKGKWL</sequence>
<accession>A0A1G1ZGX4</accession>
<dbReference type="AlphaFoldDB" id="A0A1G1ZGX4"/>